<protein>
    <submittedName>
        <fullName evidence="1">Uncharacterized protein</fullName>
    </submittedName>
</protein>
<proteinExistence type="predicted"/>
<accession>X1M3Z5</accession>
<comment type="caution">
    <text evidence="1">The sequence shown here is derived from an EMBL/GenBank/DDBJ whole genome shotgun (WGS) entry which is preliminary data.</text>
</comment>
<name>X1M3Z5_9ZZZZ</name>
<dbReference type="EMBL" id="BARV01013798">
    <property type="protein sequence ID" value="GAI26327.1"/>
    <property type="molecule type" value="Genomic_DNA"/>
</dbReference>
<feature type="non-terminal residue" evidence="1">
    <location>
        <position position="1"/>
    </location>
</feature>
<evidence type="ECO:0000313" key="1">
    <source>
        <dbReference type="EMBL" id="GAI26327.1"/>
    </source>
</evidence>
<dbReference type="AlphaFoldDB" id="X1M3Z5"/>
<sequence length="83" mass="8992">YQKIAVSENTLFTFSNAFIGTITLVINYSDAYTVGFDAGYTILEEGGIELSFTETSAAVDILKVMHLGTANNYVVGVMLDVKD</sequence>
<organism evidence="1">
    <name type="scientific">marine sediment metagenome</name>
    <dbReference type="NCBI Taxonomy" id="412755"/>
    <lineage>
        <taxon>unclassified sequences</taxon>
        <taxon>metagenomes</taxon>
        <taxon>ecological metagenomes</taxon>
    </lineage>
</organism>
<reference evidence="1" key="1">
    <citation type="journal article" date="2014" name="Front. Microbiol.">
        <title>High frequency of phylogenetically diverse reductive dehalogenase-homologous genes in deep subseafloor sedimentary metagenomes.</title>
        <authorList>
            <person name="Kawai M."/>
            <person name="Futagami T."/>
            <person name="Toyoda A."/>
            <person name="Takaki Y."/>
            <person name="Nishi S."/>
            <person name="Hori S."/>
            <person name="Arai W."/>
            <person name="Tsubouchi T."/>
            <person name="Morono Y."/>
            <person name="Uchiyama I."/>
            <person name="Ito T."/>
            <person name="Fujiyama A."/>
            <person name="Inagaki F."/>
            <person name="Takami H."/>
        </authorList>
    </citation>
    <scope>NUCLEOTIDE SEQUENCE</scope>
    <source>
        <strain evidence="1">Expedition CK06-06</strain>
    </source>
</reference>
<gene>
    <name evidence="1" type="ORF">S06H3_24639</name>
</gene>